<protein>
    <submittedName>
        <fullName evidence="1">HutD family protein</fullName>
    </submittedName>
</protein>
<dbReference type="InterPro" id="IPR014710">
    <property type="entry name" value="RmlC-like_jellyroll"/>
</dbReference>
<organism evidence="1 2">
    <name type="scientific">Cryobacterium algoricola</name>
    <dbReference type="NCBI Taxonomy" id="1259183"/>
    <lineage>
        <taxon>Bacteria</taxon>
        <taxon>Bacillati</taxon>
        <taxon>Actinomycetota</taxon>
        <taxon>Actinomycetes</taxon>
        <taxon>Micrococcales</taxon>
        <taxon>Microbacteriaceae</taxon>
        <taxon>Cryobacterium</taxon>
    </lineage>
</organism>
<dbReference type="PANTHER" id="PTHR37943:SF1">
    <property type="entry name" value="PROTEIN VES"/>
    <property type="match status" value="1"/>
</dbReference>
<dbReference type="EMBL" id="SOFG01000018">
    <property type="protein sequence ID" value="TFB85290.1"/>
    <property type="molecule type" value="Genomic_DNA"/>
</dbReference>
<dbReference type="Gene3D" id="2.60.120.10">
    <property type="entry name" value="Jelly Rolls"/>
    <property type="match status" value="1"/>
</dbReference>
<keyword evidence="2" id="KW-1185">Reference proteome</keyword>
<gene>
    <name evidence="1" type="ORF">E3O44_13985</name>
</gene>
<dbReference type="Proteomes" id="UP000297608">
    <property type="component" value="Unassembled WGS sequence"/>
</dbReference>
<dbReference type="InterPro" id="IPR011051">
    <property type="entry name" value="RmlC_Cupin_sf"/>
</dbReference>
<accession>A0ABY2ICW6</accession>
<dbReference type="PANTHER" id="PTHR37943">
    <property type="entry name" value="PROTEIN VES"/>
    <property type="match status" value="1"/>
</dbReference>
<reference evidence="1 2" key="1">
    <citation type="submission" date="2019-03" db="EMBL/GenBank/DDBJ databases">
        <title>Genomics of glacier-inhabiting Cryobacterium strains.</title>
        <authorList>
            <person name="Liu Q."/>
            <person name="Xin Y.-H."/>
        </authorList>
    </citation>
    <scope>NUCLEOTIDE SEQUENCE [LARGE SCALE GENOMIC DNA]</scope>
    <source>
        <strain evidence="1 2">MDB2-B</strain>
    </source>
</reference>
<name>A0ABY2ICW6_9MICO</name>
<evidence type="ECO:0000313" key="1">
    <source>
        <dbReference type="EMBL" id="TFB85290.1"/>
    </source>
</evidence>
<dbReference type="SUPFAM" id="SSF51182">
    <property type="entry name" value="RmlC-like cupins"/>
    <property type="match status" value="1"/>
</dbReference>
<evidence type="ECO:0000313" key="2">
    <source>
        <dbReference type="Proteomes" id="UP000297608"/>
    </source>
</evidence>
<dbReference type="InterPro" id="IPR010282">
    <property type="entry name" value="Uncharacterised_HutD/Ves"/>
</dbReference>
<proteinExistence type="predicted"/>
<comment type="caution">
    <text evidence="1">The sequence shown here is derived from an EMBL/GenBank/DDBJ whole genome shotgun (WGS) entry which is preliminary data.</text>
</comment>
<dbReference type="Pfam" id="PF05962">
    <property type="entry name" value="HutD"/>
    <property type="match status" value="1"/>
</dbReference>
<sequence>MWPVPPSDPVSRAIDRVPLAWRNGRGWTSTVAVAPAAAMMDDFAWRVSIATITGDSDFSEFAGVDRYLVPLSTGGLDLSIDGSAQHVGQYEVCSFAGESLVSSTGSAESSDDLNLMLRRTAATGSLRVERLTGSFSVAPGPDESVLVVVLEGEVDIDGASGTSAVTGSEGSNVLTLALRDAMLVTPGRSRTLRGGAIVALATVALTGSPSAPVP</sequence>